<evidence type="ECO:0000256" key="1">
    <source>
        <dbReference type="PIRNR" id="PIRNR005348"/>
    </source>
</evidence>
<dbReference type="PANTHER" id="PTHR40033">
    <property type="entry name" value="NA(+)-MALATE SYMPORTER"/>
    <property type="match status" value="1"/>
</dbReference>
<feature type="transmembrane region" description="Helical" evidence="2">
    <location>
        <begin position="114"/>
        <end position="131"/>
    </location>
</feature>
<evidence type="ECO:0000313" key="4">
    <source>
        <dbReference type="Proteomes" id="UP000584867"/>
    </source>
</evidence>
<dbReference type="RefSeq" id="WP_184259299.1">
    <property type="nucleotide sequence ID" value="NZ_JACHIO010000023.1"/>
</dbReference>
<protein>
    <submittedName>
        <fullName evidence="3">Na+/citrate or Na+/malate symporter</fullName>
    </submittedName>
</protein>
<organism evidence="3 4">
    <name type="scientific">Granulicella mallensis</name>
    <dbReference type="NCBI Taxonomy" id="940614"/>
    <lineage>
        <taxon>Bacteria</taxon>
        <taxon>Pseudomonadati</taxon>
        <taxon>Acidobacteriota</taxon>
        <taxon>Terriglobia</taxon>
        <taxon>Terriglobales</taxon>
        <taxon>Acidobacteriaceae</taxon>
        <taxon>Granulicella</taxon>
    </lineage>
</organism>
<feature type="transmembrane region" description="Helical" evidence="2">
    <location>
        <begin position="78"/>
        <end position="94"/>
    </location>
</feature>
<feature type="transmembrane region" description="Helical" evidence="2">
    <location>
        <begin position="326"/>
        <end position="346"/>
    </location>
</feature>
<gene>
    <name evidence="3" type="ORF">HDF15_004434</name>
</gene>
<feature type="transmembrane region" description="Helical" evidence="2">
    <location>
        <begin position="419"/>
        <end position="440"/>
    </location>
</feature>
<feature type="transmembrane region" description="Helical" evidence="2">
    <location>
        <begin position="358"/>
        <end position="379"/>
    </location>
</feature>
<proteinExistence type="inferred from homology"/>
<keyword evidence="1" id="KW-0769">Symport</keyword>
<reference evidence="3 4" key="1">
    <citation type="submission" date="2020-08" db="EMBL/GenBank/DDBJ databases">
        <title>Genomic Encyclopedia of Type Strains, Phase IV (KMG-V): Genome sequencing to study the core and pangenomes of soil and plant-associated prokaryotes.</title>
        <authorList>
            <person name="Whitman W."/>
        </authorList>
    </citation>
    <scope>NUCLEOTIDE SEQUENCE [LARGE SCALE GENOMIC DNA]</scope>
    <source>
        <strain evidence="3 4">X5P3</strain>
    </source>
</reference>
<dbReference type="Pfam" id="PF03390">
    <property type="entry name" value="2HCT"/>
    <property type="match status" value="1"/>
</dbReference>
<dbReference type="InterPro" id="IPR004679">
    <property type="entry name" value="2-OHcarboxylate_transport"/>
</dbReference>
<dbReference type="GO" id="GO:0015293">
    <property type="term" value="F:symporter activity"/>
    <property type="evidence" value="ECO:0007669"/>
    <property type="project" value="UniProtKB-UniRule"/>
</dbReference>
<feature type="transmembrane region" description="Helical" evidence="2">
    <location>
        <begin position="207"/>
        <end position="232"/>
    </location>
</feature>
<feature type="transmembrane region" description="Helical" evidence="2">
    <location>
        <begin position="143"/>
        <end position="166"/>
    </location>
</feature>
<dbReference type="GO" id="GO:0008514">
    <property type="term" value="F:organic anion transmembrane transporter activity"/>
    <property type="evidence" value="ECO:0007669"/>
    <property type="project" value="InterPro"/>
</dbReference>
<dbReference type="PANTHER" id="PTHR40033:SF1">
    <property type="entry name" value="CITRATE-SODIUM SYMPORTER"/>
    <property type="match status" value="1"/>
</dbReference>
<comment type="caution">
    <text evidence="3">The sequence shown here is derived from an EMBL/GenBank/DDBJ whole genome shotgun (WGS) entry which is preliminary data.</text>
</comment>
<evidence type="ECO:0000313" key="3">
    <source>
        <dbReference type="EMBL" id="MBB5066062.1"/>
    </source>
</evidence>
<dbReference type="Proteomes" id="UP000584867">
    <property type="component" value="Unassembled WGS sequence"/>
</dbReference>
<feature type="transmembrane region" description="Helical" evidence="2">
    <location>
        <begin position="263"/>
        <end position="283"/>
    </location>
</feature>
<accession>A0A7W8EBQ5</accession>
<feature type="transmembrane region" description="Helical" evidence="2">
    <location>
        <begin position="172"/>
        <end position="195"/>
    </location>
</feature>
<dbReference type="GO" id="GO:0005886">
    <property type="term" value="C:plasma membrane"/>
    <property type="evidence" value="ECO:0007669"/>
    <property type="project" value="UniProtKB-UniRule"/>
</dbReference>
<feature type="transmembrane region" description="Helical" evidence="2">
    <location>
        <begin position="290"/>
        <end position="306"/>
    </location>
</feature>
<keyword evidence="2" id="KW-1133">Transmembrane helix</keyword>
<keyword evidence="2" id="KW-0812">Transmembrane</keyword>
<feature type="transmembrane region" description="Helical" evidence="2">
    <location>
        <begin position="53"/>
        <end position="71"/>
    </location>
</feature>
<name>A0A7W8EBQ5_9BACT</name>
<sequence>MVQTEREVAKDTGSWRDGLSYRVGALPLPVFVLLFAAVGALTAAHALTTDVSIMIATLTVGGSLCAWLGGVIPQVRRLGGPAITAAFLPSYLLYRHWLPANLVETVTAFTKGTSFIYLYITAIIVGSILGMNRKVLLQGLVKILVPLLAGSLLALLLGSLAGAALGLHMSTVIPMVLVPVMAGGVGEGAIPLSLGYAEIQHGNAGELLAHILPVVLFANLVAIVLAGCLNSLGSRYPALTGNGVLQPVSNSTAFLSAPLEEKFPLTIGRLFAASAFGIALYLLGVLLHALIAFPAPVMMLILAVLLKVSNLLPSWLDQAAATVGRFFAVTVTYPLLFAVAVALTPWSAVKEALHPTNLLLITLIVVTLTATGFFVGRWMQMFPIETALINACHTGSGGTGDVAILTAAERLELMPFAQIATRIGGAITVTLTLLILRTLAHGR</sequence>
<dbReference type="EMBL" id="JACHIO010000023">
    <property type="protein sequence ID" value="MBB5066062.1"/>
    <property type="molecule type" value="Genomic_DNA"/>
</dbReference>
<evidence type="ECO:0000256" key="2">
    <source>
        <dbReference type="SAM" id="Phobius"/>
    </source>
</evidence>
<keyword evidence="1 2" id="KW-0472">Membrane</keyword>
<feature type="transmembrane region" description="Helical" evidence="2">
    <location>
        <begin position="21"/>
        <end position="47"/>
    </location>
</feature>
<dbReference type="PIRSF" id="PIRSF005348">
    <property type="entry name" value="YxkH"/>
    <property type="match status" value="1"/>
</dbReference>
<comment type="similarity">
    <text evidence="1">Belongs to the 2-hydroxycarboxylate transporter (2-HCT) (TC 2.A.24) family.</text>
</comment>
<dbReference type="AlphaFoldDB" id="A0A7W8EBQ5"/>
<keyword evidence="1" id="KW-0813">Transport</keyword>